<dbReference type="CDD" id="cd07185">
    <property type="entry name" value="OmpA_C-like"/>
    <property type="match status" value="1"/>
</dbReference>
<evidence type="ECO:0000256" key="3">
    <source>
        <dbReference type="ARBA" id="ARBA00023237"/>
    </source>
</evidence>
<name>A0A4Y8SJQ1_9SPHI</name>
<comment type="subcellular location">
    <subcellularLocation>
        <location evidence="1">Cell outer membrane</location>
    </subcellularLocation>
</comment>
<dbReference type="InterPro" id="IPR006664">
    <property type="entry name" value="OMP_bac"/>
</dbReference>
<sequence>MSNMKKIQIFLVLIQCVTLVSAQEQLSKKQLADKLFERYEYYKALNLYLPLTDKNNPDVRVVERVADCYRLMNDSKNAGNWYANAITYYNAQAIDWYYYAEALLQNNKLKEARTQYTAYYNSVGKPEELQFKLATCDSAAKWMAAPNKGYTINQDKKLNGIYAEWGVTYYGGNGVVFTSDRIAGSEDAKQTDNRTGNAYFKLFRANKDSVLLLPMSSEGGKIFNGDYHAGPATFNAAADTAWITITTTVPRGKLPVDKRDKGSHQRLYTRRLMLMMATEKDGVWGIFKNFAYNNIKAYSVGHAALSPDGSLLYFTSDMPGGEGGTDIWYCQKQSDGSWGKPANCGNTINTKGDEAFPVIRNDGDLEFSSDGLPGMGGYDLFEAKGKMAEWSTPVNHRYPVNSTADDFYFLTADGLSGYFSSNRAGGAGNDDIYSFKYQPQAQPVMPAPPTVIVSTPKPLFDPQDIHAIIYYDLDKSNIRPDAAAELDKLAEVLKANPLVKVKLASYTDVRASGNYNIGLSKRRSESAIAYLVKQGIAPARLSAGWFGEENLVADCPDHSSCTEAQHQLNRRTEVVYDGVLK</sequence>
<organism evidence="6 7">
    <name type="scientific">Mucilaginibacter psychrotolerans</name>
    <dbReference type="NCBI Taxonomy" id="1524096"/>
    <lineage>
        <taxon>Bacteria</taxon>
        <taxon>Pseudomonadati</taxon>
        <taxon>Bacteroidota</taxon>
        <taxon>Sphingobacteriia</taxon>
        <taxon>Sphingobacteriales</taxon>
        <taxon>Sphingobacteriaceae</taxon>
        <taxon>Mucilaginibacter</taxon>
    </lineage>
</organism>
<accession>A0A4Y8SJQ1</accession>
<dbReference type="GO" id="GO:0009279">
    <property type="term" value="C:cell outer membrane"/>
    <property type="evidence" value="ECO:0007669"/>
    <property type="project" value="UniProtKB-SubCell"/>
</dbReference>
<dbReference type="PRINTS" id="PR01021">
    <property type="entry name" value="OMPADOMAIN"/>
</dbReference>
<gene>
    <name evidence="6" type="ORF">E2R66_05875</name>
</gene>
<evidence type="ECO:0000256" key="4">
    <source>
        <dbReference type="PROSITE-ProRule" id="PRU00473"/>
    </source>
</evidence>
<dbReference type="SUPFAM" id="SSF82171">
    <property type="entry name" value="DPP6 N-terminal domain-like"/>
    <property type="match status" value="1"/>
</dbReference>
<evidence type="ECO:0000256" key="2">
    <source>
        <dbReference type="ARBA" id="ARBA00023136"/>
    </source>
</evidence>
<dbReference type="SUPFAM" id="SSF48452">
    <property type="entry name" value="TPR-like"/>
    <property type="match status" value="1"/>
</dbReference>
<dbReference type="PROSITE" id="PS51123">
    <property type="entry name" value="OMPA_2"/>
    <property type="match status" value="1"/>
</dbReference>
<dbReference type="InterPro" id="IPR011659">
    <property type="entry name" value="WD40"/>
</dbReference>
<dbReference type="Pfam" id="PF00691">
    <property type="entry name" value="OmpA"/>
    <property type="match status" value="1"/>
</dbReference>
<dbReference type="InterPro" id="IPR036737">
    <property type="entry name" value="OmpA-like_sf"/>
</dbReference>
<keyword evidence="2 4" id="KW-0472">Membrane</keyword>
<dbReference type="Pfam" id="PF07676">
    <property type="entry name" value="PD40"/>
    <property type="match status" value="1"/>
</dbReference>
<evidence type="ECO:0000259" key="5">
    <source>
        <dbReference type="PROSITE" id="PS51123"/>
    </source>
</evidence>
<dbReference type="SUPFAM" id="SSF103088">
    <property type="entry name" value="OmpA-like"/>
    <property type="match status" value="1"/>
</dbReference>
<comment type="caution">
    <text evidence="6">The sequence shown here is derived from an EMBL/GenBank/DDBJ whole genome shotgun (WGS) entry which is preliminary data.</text>
</comment>
<keyword evidence="3" id="KW-0998">Cell outer membrane</keyword>
<proteinExistence type="predicted"/>
<dbReference type="Proteomes" id="UP000297540">
    <property type="component" value="Unassembled WGS sequence"/>
</dbReference>
<dbReference type="Gene3D" id="3.30.1330.60">
    <property type="entry name" value="OmpA-like domain"/>
    <property type="match status" value="1"/>
</dbReference>
<dbReference type="Gene3D" id="1.25.40.10">
    <property type="entry name" value="Tetratricopeptide repeat domain"/>
    <property type="match status" value="1"/>
</dbReference>
<dbReference type="EMBL" id="SOZE01000004">
    <property type="protein sequence ID" value="TFF39148.1"/>
    <property type="molecule type" value="Genomic_DNA"/>
</dbReference>
<keyword evidence="7" id="KW-1185">Reference proteome</keyword>
<evidence type="ECO:0000256" key="1">
    <source>
        <dbReference type="ARBA" id="ARBA00004442"/>
    </source>
</evidence>
<dbReference type="PANTHER" id="PTHR30329">
    <property type="entry name" value="STATOR ELEMENT OF FLAGELLAR MOTOR COMPLEX"/>
    <property type="match status" value="1"/>
</dbReference>
<feature type="domain" description="OmpA-like" evidence="5">
    <location>
        <begin position="458"/>
        <end position="580"/>
    </location>
</feature>
<dbReference type="InterPro" id="IPR050330">
    <property type="entry name" value="Bact_OuterMem_StrucFunc"/>
</dbReference>
<dbReference type="AlphaFoldDB" id="A0A4Y8SJQ1"/>
<dbReference type="PANTHER" id="PTHR30329:SF21">
    <property type="entry name" value="LIPOPROTEIN YIAD-RELATED"/>
    <property type="match status" value="1"/>
</dbReference>
<protein>
    <recommendedName>
        <fullName evidence="5">OmpA-like domain-containing protein</fullName>
    </recommendedName>
</protein>
<evidence type="ECO:0000313" key="7">
    <source>
        <dbReference type="Proteomes" id="UP000297540"/>
    </source>
</evidence>
<dbReference type="InterPro" id="IPR006665">
    <property type="entry name" value="OmpA-like"/>
</dbReference>
<dbReference type="InterPro" id="IPR011990">
    <property type="entry name" value="TPR-like_helical_dom_sf"/>
</dbReference>
<reference evidence="6 7" key="1">
    <citation type="journal article" date="2017" name="Int. J. Syst. Evol. Microbiol.">
        <title>Mucilaginibacterpsychrotolerans sp. nov., isolated from peatlands.</title>
        <authorList>
            <person name="Deng Y."/>
            <person name="Shen L."/>
            <person name="Xu B."/>
            <person name="Liu Y."/>
            <person name="Gu Z."/>
            <person name="Liu H."/>
            <person name="Zhou Y."/>
        </authorList>
    </citation>
    <scope>NUCLEOTIDE SEQUENCE [LARGE SCALE GENOMIC DNA]</scope>
    <source>
        <strain evidence="6 7">NH7-4</strain>
    </source>
</reference>
<evidence type="ECO:0000313" key="6">
    <source>
        <dbReference type="EMBL" id="TFF39148.1"/>
    </source>
</evidence>